<keyword evidence="2" id="KW-1185">Reference proteome</keyword>
<dbReference type="AlphaFoldDB" id="A0A0D3K4Y7"/>
<dbReference type="PaxDb" id="2903-EOD04443"/>
<proteinExistence type="predicted"/>
<dbReference type="RefSeq" id="XP_005756872.1">
    <property type="nucleotide sequence ID" value="XM_005756815.1"/>
</dbReference>
<dbReference type="GeneID" id="17250590"/>
<organism evidence="1 2">
    <name type="scientific">Emiliania huxleyi (strain CCMP1516)</name>
    <dbReference type="NCBI Taxonomy" id="280463"/>
    <lineage>
        <taxon>Eukaryota</taxon>
        <taxon>Haptista</taxon>
        <taxon>Haptophyta</taxon>
        <taxon>Prymnesiophyceae</taxon>
        <taxon>Isochrysidales</taxon>
        <taxon>Noelaerhabdaceae</taxon>
        <taxon>Emiliania</taxon>
    </lineage>
</organism>
<dbReference type="RefSeq" id="XP_005783251.1">
    <property type="nucleotide sequence ID" value="XM_005783194.1"/>
</dbReference>
<evidence type="ECO:0000313" key="1">
    <source>
        <dbReference type="EnsemblProtists" id="EOD30822"/>
    </source>
</evidence>
<dbReference type="OMA" id="PQPWRGI"/>
<dbReference type="Proteomes" id="UP000013827">
    <property type="component" value="Unassembled WGS sequence"/>
</dbReference>
<evidence type="ECO:0000313" key="2">
    <source>
        <dbReference type="Proteomes" id="UP000013827"/>
    </source>
</evidence>
<reference evidence="1" key="2">
    <citation type="submission" date="2024-10" db="UniProtKB">
        <authorList>
            <consortium name="EnsemblProtists"/>
        </authorList>
    </citation>
    <scope>IDENTIFICATION</scope>
</reference>
<dbReference type="KEGG" id="ehx:EMIHUDRAFT_121633"/>
<reference evidence="2" key="1">
    <citation type="journal article" date="2013" name="Nature">
        <title>Pan genome of the phytoplankton Emiliania underpins its global distribution.</title>
        <authorList>
            <person name="Read B.A."/>
            <person name="Kegel J."/>
            <person name="Klute M.J."/>
            <person name="Kuo A."/>
            <person name="Lefebvre S.C."/>
            <person name="Maumus F."/>
            <person name="Mayer C."/>
            <person name="Miller J."/>
            <person name="Monier A."/>
            <person name="Salamov A."/>
            <person name="Young J."/>
            <person name="Aguilar M."/>
            <person name="Claverie J.M."/>
            <person name="Frickenhaus S."/>
            <person name="Gonzalez K."/>
            <person name="Herman E.K."/>
            <person name="Lin Y.C."/>
            <person name="Napier J."/>
            <person name="Ogata H."/>
            <person name="Sarno A.F."/>
            <person name="Shmutz J."/>
            <person name="Schroeder D."/>
            <person name="de Vargas C."/>
            <person name="Verret F."/>
            <person name="von Dassow P."/>
            <person name="Valentin K."/>
            <person name="Van de Peer Y."/>
            <person name="Wheeler G."/>
            <person name="Dacks J.B."/>
            <person name="Delwiche C.F."/>
            <person name="Dyhrman S.T."/>
            <person name="Glockner G."/>
            <person name="John U."/>
            <person name="Richards T."/>
            <person name="Worden A.Z."/>
            <person name="Zhang X."/>
            <person name="Grigoriev I.V."/>
            <person name="Allen A.E."/>
            <person name="Bidle K."/>
            <person name="Borodovsky M."/>
            <person name="Bowler C."/>
            <person name="Brownlee C."/>
            <person name="Cock J.M."/>
            <person name="Elias M."/>
            <person name="Gladyshev V.N."/>
            <person name="Groth M."/>
            <person name="Guda C."/>
            <person name="Hadaegh A."/>
            <person name="Iglesias-Rodriguez M.D."/>
            <person name="Jenkins J."/>
            <person name="Jones B.M."/>
            <person name="Lawson T."/>
            <person name="Leese F."/>
            <person name="Lindquist E."/>
            <person name="Lobanov A."/>
            <person name="Lomsadze A."/>
            <person name="Malik S.B."/>
            <person name="Marsh M.E."/>
            <person name="Mackinder L."/>
            <person name="Mock T."/>
            <person name="Mueller-Roeber B."/>
            <person name="Pagarete A."/>
            <person name="Parker M."/>
            <person name="Probert I."/>
            <person name="Quesneville H."/>
            <person name="Raines C."/>
            <person name="Rensing S.A."/>
            <person name="Riano-Pachon D.M."/>
            <person name="Richier S."/>
            <person name="Rokitta S."/>
            <person name="Shiraiwa Y."/>
            <person name="Soanes D.M."/>
            <person name="van der Giezen M."/>
            <person name="Wahlund T.M."/>
            <person name="Williams B."/>
            <person name="Wilson W."/>
            <person name="Wolfe G."/>
            <person name="Wurch L.L."/>
        </authorList>
    </citation>
    <scope>NUCLEOTIDE SEQUENCE</scope>
</reference>
<protein>
    <submittedName>
        <fullName evidence="1">Uncharacterized protein</fullName>
    </submittedName>
</protein>
<dbReference type="EnsemblProtists" id="EOD30822">
    <property type="protein sequence ID" value="EOD30822"/>
    <property type="gene ID" value="EMIHUDRAFT_113082"/>
</dbReference>
<dbReference type="EnsemblProtists" id="EOD04443">
    <property type="protein sequence ID" value="EOD04443"/>
    <property type="gene ID" value="EMIHUDRAFT_121633"/>
</dbReference>
<dbReference type="HOGENOM" id="CLU_104560_0_0_1"/>
<accession>A0A0D3K4Y7</accession>
<sequence length="219" mass="22900">MAAASSASGAAALPRGASARPAIGRAARADLIAASASASPVPTADAARGLRTAWGVCGFLGILAQAIGRLAPIAMQPILQRDITMLQWGLYGGTMAFFAYTEGYKAFQCKFSPLVVQRAMTLSTRSPPPPLLHSALAPFYSMGLFHASKKRKTVSWSISLGVACIIGLVKRLPYPWRSVVDAGVCTGLLWGGTSIGVIYLRALAGKSPGVDPELPKEDK</sequence>
<dbReference type="GeneID" id="17276096"/>
<dbReference type="eggNOG" id="ENOG502S1X8">
    <property type="taxonomic scope" value="Eukaryota"/>
</dbReference>
<name>A0A0D3K4Y7_EMIH1</name>
<dbReference type="KEGG" id="ehx:EMIHUDRAFT_113082"/>